<keyword evidence="1" id="KW-0812">Transmembrane</keyword>
<dbReference type="OrthoDB" id="3822483at2"/>
<evidence type="ECO:0000256" key="1">
    <source>
        <dbReference type="SAM" id="Phobius"/>
    </source>
</evidence>
<dbReference type="GO" id="GO:0005886">
    <property type="term" value="C:plasma membrane"/>
    <property type="evidence" value="ECO:0007669"/>
    <property type="project" value="UniProtKB-SubCell"/>
</dbReference>
<feature type="transmembrane region" description="Helical" evidence="1">
    <location>
        <begin position="190"/>
        <end position="209"/>
    </location>
</feature>
<keyword evidence="1" id="KW-1133">Transmembrane helix</keyword>
<feature type="transmembrane region" description="Helical" evidence="1">
    <location>
        <begin position="61"/>
        <end position="82"/>
    </location>
</feature>
<feature type="transmembrane region" description="Helical" evidence="1">
    <location>
        <begin position="243"/>
        <end position="262"/>
    </location>
</feature>
<dbReference type="EMBL" id="UESZ01000001">
    <property type="protein sequence ID" value="SSA34164.1"/>
    <property type="molecule type" value="Genomic_DNA"/>
</dbReference>
<evidence type="ECO:0000313" key="2">
    <source>
        <dbReference type="EMBL" id="SSA34164.1"/>
    </source>
</evidence>
<gene>
    <name evidence="2" type="ORF">SAMN04489750_1467</name>
</gene>
<feature type="transmembrane region" description="Helical" evidence="1">
    <location>
        <begin position="113"/>
        <end position="141"/>
    </location>
</feature>
<accession>A0A2Y8ZQN6</accession>
<dbReference type="AlphaFoldDB" id="A0A2Y8ZQN6"/>
<dbReference type="GO" id="GO:0140359">
    <property type="term" value="F:ABC-type transporter activity"/>
    <property type="evidence" value="ECO:0007669"/>
    <property type="project" value="InterPro"/>
</dbReference>
<organism evidence="2 3">
    <name type="scientific">Branchiibius hedensis</name>
    <dbReference type="NCBI Taxonomy" id="672460"/>
    <lineage>
        <taxon>Bacteria</taxon>
        <taxon>Bacillati</taxon>
        <taxon>Actinomycetota</taxon>
        <taxon>Actinomycetes</taxon>
        <taxon>Micrococcales</taxon>
        <taxon>Dermacoccaceae</taxon>
        <taxon>Branchiibius</taxon>
    </lineage>
</organism>
<dbReference type="PANTHER" id="PTHR37305:SF1">
    <property type="entry name" value="MEMBRANE PROTEIN"/>
    <property type="match status" value="1"/>
</dbReference>
<keyword evidence="3" id="KW-1185">Reference proteome</keyword>
<dbReference type="RefSeq" id="WP_109684763.1">
    <property type="nucleotide sequence ID" value="NZ_QGDN01000001.1"/>
</dbReference>
<sequence length="269" mass="28753">MARPLSIRAEARRQLGRRRTLWSFVLVLALPLILIGAFAFGSRGGSGTSLVSLATSGSANFALFTTSSAAQFLLIVLTALFVGDAVPSEASWSSLRYLLVAPVPRARLLTSKLIVGLLTVALAVVVLVAWSVLVGGLAYGWSSFSVPGGGTLDWSVFGWRLLGVALYVIVLMLTVAGIAFFFGVRTDAPLAAVGGAVLVTIISTILGQIENLGSLRNGLPLYYDRAWFDLLSPTVDWTAMRHGALWSVLWFTAFVGLAYAVFRRKDVLS</sequence>
<dbReference type="PANTHER" id="PTHR37305">
    <property type="entry name" value="INTEGRAL MEMBRANE PROTEIN-RELATED"/>
    <property type="match status" value="1"/>
</dbReference>
<dbReference type="Proteomes" id="UP000250028">
    <property type="component" value="Unassembled WGS sequence"/>
</dbReference>
<keyword evidence="1" id="KW-0472">Membrane</keyword>
<protein>
    <submittedName>
        <fullName evidence="2">ABC-2 type transport system permease protein</fullName>
    </submittedName>
</protein>
<proteinExistence type="predicted"/>
<dbReference type="Pfam" id="PF12730">
    <property type="entry name" value="ABC2_membrane_4"/>
    <property type="match status" value="1"/>
</dbReference>
<reference evidence="3" key="1">
    <citation type="submission" date="2016-10" db="EMBL/GenBank/DDBJ databases">
        <authorList>
            <person name="Varghese N."/>
            <person name="Submissions S."/>
        </authorList>
    </citation>
    <scope>NUCLEOTIDE SEQUENCE [LARGE SCALE GENOMIC DNA]</scope>
    <source>
        <strain evidence="3">DSM 22951</strain>
    </source>
</reference>
<feature type="transmembrane region" description="Helical" evidence="1">
    <location>
        <begin position="161"/>
        <end position="183"/>
    </location>
</feature>
<feature type="transmembrane region" description="Helical" evidence="1">
    <location>
        <begin position="21"/>
        <end position="41"/>
    </location>
</feature>
<name>A0A2Y8ZQN6_9MICO</name>
<evidence type="ECO:0000313" key="3">
    <source>
        <dbReference type="Proteomes" id="UP000250028"/>
    </source>
</evidence>